<organism evidence="2 3">
    <name type="scientific">Flavobacterium indicum (strain DSM 17447 / CIP 109464 / GPTSA100-9)</name>
    <dbReference type="NCBI Taxonomy" id="1094466"/>
    <lineage>
        <taxon>Bacteria</taxon>
        <taxon>Pseudomonadati</taxon>
        <taxon>Bacteroidota</taxon>
        <taxon>Flavobacteriia</taxon>
        <taxon>Flavobacteriales</taxon>
        <taxon>Flavobacteriaceae</taxon>
        <taxon>Flavobacterium</taxon>
    </lineage>
</organism>
<dbReference type="RefSeq" id="WP_014387788.1">
    <property type="nucleotide sequence ID" value="NC_017025.1"/>
</dbReference>
<evidence type="ECO:0000259" key="1">
    <source>
        <dbReference type="Pfam" id="PF00534"/>
    </source>
</evidence>
<dbReference type="PATRIC" id="fig|1094466.5.peg.650"/>
<dbReference type="PANTHER" id="PTHR45947:SF3">
    <property type="entry name" value="SULFOQUINOVOSYL TRANSFERASE SQD2"/>
    <property type="match status" value="1"/>
</dbReference>
<dbReference type="InterPro" id="IPR001296">
    <property type="entry name" value="Glyco_trans_1"/>
</dbReference>
<keyword evidence="2" id="KW-0808">Transferase</keyword>
<dbReference type="CDD" id="cd03801">
    <property type="entry name" value="GT4_PimA-like"/>
    <property type="match status" value="1"/>
</dbReference>
<dbReference type="SUPFAM" id="SSF53756">
    <property type="entry name" value="UDP-Glycosyltransferase/glycogen phosphorylase"/>
    <property type="match status" value="1"/>
</dbReference>
<evidence type="ECO:0000313" key="2">
    <source>
        <dbReference type="EMBL" id="CCG52646.1"/>
    </source>
</evidence>
<keyword evidence="2" id="KW-0328">Glycosyltransferase</keyword>
<dbReference type="HOGENOM" id="CLU_009583_5_2_10"/>
<accession>H8XSR1</accession>
<dbReference type="EMBL" id="HE774682">
    <property type="protein sequence ID" value="CCG52646.1"/>
    <property type="molecule type" value="Genomic_DNA"/>
</dbReference>
<dbReference type="Pfam" id="PF00534">
    <property type="entry name" value="Glycos_transf_1"/>
    <property type="match status" value="1"/>
</dbReference>
<feature type="domain" description="Glycosyl transferase family 1" evidence="1">
    <location>
        <begin position="196"/>
        <end position="332"/>
    </location>
</feature>
<protein>
    <submittedName>
        <fullName evidence="2">Glycosyl transferase, group 1 family protein</fullName>
        <ecNumber evidence="2">2.4.1.-</ecNumber>
    </submittedName>
</protein>
<dbReference type="GO" id="GO:0016757">
    <property type="term" value="F:glycosyltransferase activity"/>
    <property type="evidence" value="ECO:0007669"/>
    <property type="project" value="UniProtKB-KW"/>
</dbReference>
<dbReference type="Gene3D" id="3.40.50.2000">
    <property type="entry name" value="Glycogen Phosphorylase B"/>
    <property type="match status" value="2"/>
</dbReference>
<name>H8XSR1_FLAIG</name>
<dbReference type="PANTHER" id="PTHR45947">
    <property type="entry name" value="SULFOQUINOVOSYL TRANSFERASE SQD2"/>
    <property type="match status" value="1"/>
</dbReference>
<dbReference type="EC" id="2.4.1.-" evidence="2"/>
<reference evidence="2 3" key="1">
    <citation type="journal article" date="2012" name="J. Bacteriol.">
        <title>Complete Genome Sequence of Flavobacterium indicum GPSTA100-9T, Isolated from Warm Spring Water.</title>
        <authorList>
            <person name="Barbier P."/>
            <person name="Houel A."/>
            <person name="Loux V."/>
            <person name="Poulain J."/>
            <person name="Bernardet J.F."/>
            <person name="Touchon M."/>
            <person name="Duchaud E."/>
        </authorList>
    </citation>
    <scope>NUCLEOTIDE SEQUENCE [LARGE SCALE GENOMIC DNA]</scope>
    <source>
        <strain evidence="3">DSM 17447 / CIP 109464 / GPTSA100-9</strain>
    </source>
</reference>
<dbReference type="Proteomes" id="UP000007599">
    <property type="component" value="Chromosome I"/>
</dbReference>
<keyword evidence="3" id="KW-1185">Reference proteome</keyword>
<dbReference type="InterPro" id="IPR050194">
    <property type="entry name" value="Glycosyltransferase_grp1"/>
</dbReference>
<dbReference type="OrthoDB" id="72213at2"/>
<dbReference type="eggNOG" id="COG0438">
    <property type="taxonomic scope" value="Bacteria"/>
</dbReference>
<evidence type="ECO:0000313" key="3">
    <source>
        <dbReference type="Proteomes" id="UP000007599"/>
    </source>
</evidence>
<sequence length="378" mass="43162">MKLLIITNIPTPYRIAFFNVINRVLTQRNGCLKVLYAAASEPDRHWSIDLNEQQFDYEIVKGFHKSVAGLYVHFNPSILKKTKQFNPDVILYAGSWNMPTVIYSLLFNSFCNKKYKKIFWSEGHDGSRLHAAGIVPVVRKFIQNKFDAFAVPNQRSESYLFQLLGLERKPIILLPNTVDGDFFTKPTSWSEADSAIIKSKYSIPKDAKLLIQVAQIEDRKGIKELIQHWRKLENKFGYHLVFVGEGSLKDALIADNEDDTTIHFLGNQPKEAVRELLFSSTIFILNTKNDPNPLTLIEASYAHLPIITTQFAGNCNEIVVGNNGFVLNDFDFETFELVFLKMATASTIEMGALSFENVKTHFDIQQVCEHFLNQVEKI</sequence>
<proteinExistence type="predicted"/>
<dbReference type="KEGG" id="fin:KQS_03300"/>
<reference evidence="3" key="2">
    <citation type="submission" date="2012-03" db="EMBL/GenBank/DDBJ databases">
        <title>Complete genome sequence of Flavobacterium indicum GPTSA100-9T, isolated from warm spring water.</title>
        <authorList>
            <person name="Barbier P."/>
            <person name="Houel A."/>
            <person name="Loux V."/>
            <person name="Poulain J."/>
            <person name="Bernardet J.-F."/>
            <person name="Touchon M."/>
            <person name="Duchaud E."/>
        </authorList>
    </citation>
    <scope>NUCLEOTIDE SEQUENCE [LARGE SCALE GENOMIC DNA]</scope>
    <source>
        <strain evidence="3">DSM 17447 / CIP 109464 / GPTSA100-9</strain>
    </source>
</reference>
<gene>
    <name evidence="2" type="ordered locus">KQS_03300</name>
</gene>
<dbReference type="AlphaFoldDB" id="H8XSR1"/>
<dbReference type="STRING" id="1094466.KQS_03300"/>